<protein>
    <submittedName>
        <fullName evidence="1">Uncharacterized protein</fullName>
    </submittedName>
</protein>
<dbReference type="AlphaFoldDB" id="A0A7T5VDL7"/>
<evidence type="ECO:0000313" key="1">
    <source>
        <dbReference type="EMBL" id="QQG65952.1"/>
    </source>
</evidence>
<reference evidence="1 2" key="1">
    <citation type="submission" date="2020-05" db="EMBL/GenBank/DDBJ databases">
        <title>Complete genome of Desulfobulbus oligotrophicus.</title>
        <authorList>
            <person name="Podar M."/>
        </authorList>
    </citation>
    <scope>NUCLEOTIDE SEQUENCE [LARGE SCALE GENOMIC DNA]</scope>
    <source>
        <strain evidence="1 2">Prop6</strain>
    </source>
</reference>
<dbReference type="KEGG" id="dog:HP555_08765"/>
<name>A0A7T5VDL7_9BACT</name>
<gene>
    <name evidence="1" type="ORF">HP555_08765</name>
</gene>
<dbReference type="Proteomes" id="UP000596092">
    <property type="component" value="Chromosome"/>
</dbReference>
<evidence type="ECO:0000313" key="2">
    <source>
        <dbReference type="Proteomes" id="UP000596092"/>
    </source>
</evidence>
<sequence>MSLLQAGKTVLLELRLRISDLPRMFCRKQVGHEQRPDLDLPGLRTDPYDGIARAVPVMTTIGKSPLRDRPLRYTGSQLSLSRSIRAGKAAR</sequence>
<dbReference type="EMBL" id="CP054140">
    <property type="protein sequence ID" value="QQG65952.1"/>
    <property type="molecule type" value="Genomic_DNA"/>
</dbReference>
<proteinExistence type="predicted"/>
<dbReference type="RefSeq" id="WP_199261612.1">
    <property type="nucleotide sequence ID" value="NZ_CP054140.1"/>
</dbReference>
<organism evidence="1 2">
    <name type="scientific">Desulfobulbus oligotrophicus</name>
    <dbReference type="NCBI Taxonomy" id="1909699"/>
    <lineage>
        <taxon>Bacteria</taxon>
        <taxon>Pseudomonadati</taxon>
        <taxon>Thermodesulfobacteriota</taxon>
        <taxon>Desulfobulbia</taxon>
        <taxon>Desulfobulbales</taxon>
        <taxon>Desulfobulbaceae</taxon>
        <taxon>Desulfobulbus</taxon>
    </lineage>
</organism>
<keyword evidence="2" id="KW-1185">Reference proteome</keyword>
<accession>A0A7T5VDL7</accession>